<dbReference type="Proteomes" id="UP000220394">
    <property type="component" value="Chromosome"/>
</dbReference>
<name>A0A291PH37_9PROT</name>
<gene>
    <name evidence="1" type="ORF">CIW82_08405</name>
</gene>
<sequence>MTTHQDHTAPTPPRLFRAAGVQVRRYLIVDTTGQTRFLTAHQLSSRRMLLSLHAGNKDWLIRHYPRMVDGKPTGDWDDTAVADAIKRQAIFATYHLGLEAHAQLRQKGLRA</sequence>
<evidence type="ECO:0000313" key="1">
    <source>
        <dbReference type="EMBL" id="ATJ90705.1"/>
    </source>
</evidence>
<accession>A0A291PH37</accession>
<organism evidence="1 2">
    <name type="scientific">Acetobacter tropicalis</name>
    <dbReference type="NCBI Taxonomy" id="104102"/>
    <lineage>
        <taxon>Bacteria</taxon>
        <taxon>Pseudomonadati</taxon>
        <taxon>Pseudomonadota</taxon>
        <taxon>Alphaproteobacteria</taxon>
        <taxon>Acetobacterales</taxon>
        <taxon>Acetobacteraceae</taxon>
        <taxon>Acetobacter</taxon>
    </lineage>
</organism>
<dbReference type="AlphaFoldDB" id="A0A291PH37"/>
<dbReference type="EMBL" id="CP022699">
    <property type="protein sequence ID" value="ATJ90705.1"/>
    <property type="molecule type" value="Genomic_DNA"/>
</dbReference>
<reference evidence="1 2" key="1">
    <citation type="submission" date="2017-08" db="EMBL/GenBank/DDBJ databases">
        <title>Complete Genome Sequence of Acetobacter tropicalis Oregon-R-modENCODE STRAIN BDGP1, an acetic acid bacterium isolated from Drosophila melanogaster gut.</title>
        <authorList>
            <person name="Wan K.H."/>
            <person name="Yu C."/>
            <person name="Park S."/>
            <person name="Hammonds A.S."/>
            <person name="Booth B.W."/>
            <person name="Celniker S.E."/>
        </authorList>
    </citation>
    <scope>NUCLEOTIDE SEQUENCE [LARGE SCALE GENOMIC DNA]</scope>
    <source>
        <strain evidence="1 2">BDGP1</strain>
    </source>
</reference>
<proteinExistence type="predicted"/>
<dbReference type="KEGG" id="ato:CIW82_08405"/>
<evidence type="ECO:0000313" key="2">
    <source>
        <dbReference type="Proteomes" id="UP000220394"/>
    </source>
</evidence>
<dbReference type="RefSeq" id="WP_097802399.1">
    <property type="nucleotide sequence ID" value="NZ_CP022699.1"/>
</dbReference>
<protein>
    <submittedName>
        <fullName evidence="1">Uncharacterized protein</fullName>
    </submittedName>
</protein>